<dbReference type="AlphaFoldDB" id="A0A3N4YYU0"/>
<feature type="domain" description="GFO/IDH/MocA-like oxidoreductase" evidence="4">
    <location>
        <begin position="145"/>
        <end position="273"/>
    </location>
</feature>
<evidence type="ECO:0000313" key="6">
    <source>
        <dbReference type="Proteomes" id="UP000280726"/>
    </source>
</evidence>
<proteinExistence type="predicted"/>
<dbReference type="Pfam" id="PF22725">
    <property type="entry name" value="GFO_IDH_MocA_C3"/>
    <property type="match status" value="1"/>
</dbReference>
<dbReference type="GO" id="GO:0016491">
    <property type="term" value="F:oxidoreductase activity"/>
    <property type="evidence" value="ECO:0007669"/>
    <property type="project" value="UniProtKB-KW"/>
</dbReference>
<evidence type="ECO:0000256" key="2">
    <source>
        <dbReference type="ARBA" id="ARBA00023027"/>
    </source>
</evidence>
<gene>
    <name evidence="5" type="ORF">EDD32_0777</name>
</gene>
<dbReference type="OrthoDB" id="9812981at2"/>
<organism evidence="5 6">
    <name type="scientific">Georgenia muralis</name>
    <dbReference type="NCBI Taxonomy" id="154117"/>
    <lineage>
        <taxon>Bacteria</taxon>
        <taxon>Bacillati</taxon>
        <taxon>Actinomycetota</taxon>
        <taxon>Actinomycetes</taxon>
        <taxon>Micrococcales</taxon>
        <taxon>Bogoriellaceae</taxon>
        <taxon>Georgenia</taxon>
    </lineage>
</organism>
<dbReference type="PANTHER" id="PTHR43818:SF11">
    <property type="entry name" value="BCDNA.GH03377"/>
    <property type="match status" value="1"/>
</dbReference>
<dbReference type="Proteomes" id="UP000280726">
    <property type="component" value="Unassembled WGS sequence"/>
</dbReference>
<evidence type="ECO:0000313" key="5">
    <source>
        <dbReference type="EMBL" id="RPF26339.1"/>
    </source>
</evidence>
<feature type="domain" description="Gfo/Idh/MocA-like oxidoreductase N-terminal" evidence="3">
    <location>
        <begin position="13"/>
        <end position="134"/>
    </location>
</feature>
<dbReference type="Gene3D" id="3.40.50.720">
    <property type="entry name" value="NAD(P)-binding Rossmann-like Domain"/>
    <property type="match status" value="1"/>
</dbReference>
<evidence type="ECO:0000259" key="3">
    <source>
        <dbReference type="Pfam" id="PF01408"/>
    </source>
</evidence>
<protein>
    <submittedName>
        <fullName evidence="5">Putative dehydrogenase</fullName>
    </submittedName>
</protein>
<keyword evidence="2" id="KW-0520">NAD</keyword>
<comment type="caution">
    <text evidence="5">The sequence shown here is derived from an EMBL/GenBank/DDBJ whole genome shotgun (WGS) entry which is preliminary data.</text>
</comment>
<dbReference type="RefSeq" id="WP_123914765.1">
    <property type="nucleotide sequence ID" value="NZ_RKRA01000001.1"/>
</dbReference>
<reference evidence="5 6" key="1">
    <citation type="submission" date="2018-11" db="EMBL/GenBank/DDBJ databases">
        <title>Sequencing the genomes of 1000 actinobacteria strains.</title>
        <authorList>
            <person name="Klenk H.-P."/>
        </authorList>
    </citation>
    <scope>NUCLEOTIDE SEQUENCE [LARGE SCALE GENOMIC DNA]</scope>
    <source>
        <strain evidence="5 6">DSM 14418</strain>
    </source>
</reference>
<sequence length="687" mass="71682">MVDAAVPEPARPLRVAVVGAMGYGVNHLRALRGLAAEGRAVLVAVVDRRPLEGEAAELAGDAAYHQDLADVLAVDPPDVVTIATPIPSHAPLATAAMRAGCHVLLEKPPTASLAAYEELLAVARETRRACQVGFQANGSSAYAVIDEVVADEEIGEVTGIGVVGTWVRPTSYFERAPWAGRRRLDGVDVVDGVVTNPLAHAVAAALRIDGSTRAEDVAVVEAELFRANDIEADDTSSVRIITTGGRKIALGLTVCAAEASEPRVIVHGTDGRVVFRYKTDEVDVDGVSGRRTVACTTTPLLANLVDHLHDADVPLLSSLEDTGAFMRVLEAVRTADEPAPIPAELVEWGEDEVGRHVVVRDVEHWCDRVADELRTFTTLGAPWAPAHGAIARLSVGGTDVATYVDGAGTSALDSPRPHLHPVRTLAGVCVTDVAPSDHTWHAGVGLAVQDVDGNNLWGGRTYLPGRGYTWRPDHGRITHEGWVEEPSGAAPPAGGAADPATGARAVERLAWRAPDGAVLLTETRTLTWAAAPEGWELGLESVLTADGAPVTLGSPGTNGREGGGYGGFFWRLPACRDVDVRTAGDAGEEAVHGTVAPWLGWSATTEAGDVTLVLAGATPETAADPWFVRVSGYPGIGSALAWEEPVVVTPGTPLTRAFRVLVADGRLSREAVASAGARLATGASAPA</sequence>
<evidence type="ECO:0000259" key="4">
    <source>
        <dbReference type="Pfam" id="PF22725"/>
    </source>
</evidence>
<dbReference type="InterPro" id="IPR055170">
    <property type="entry name" value="GFO_IDH_MocA-like_dom"/>
</dbReference>
<dbReference type="InterPro" id="IPR029475">
    <property type="entry name" value="DUF6807"/>
</dbReference>
<dbReference type="SUPFAM" id="SSF55347">
    <property type="entry name" value="Glyceraldehyde-3-phosphate dehydrogenase-like, C-terminal domain"/>
    <property type="match status" value="1"/>
</dbReference>
<dbReference type="InterPro" id="IPR000683">
    <property type="entry name" value="Gfo/Idh/MocA-like_OxRdtase_N"/>
</dbReference>
<dbReference type="SUPFAM" id="SSF51735">
    <property type="entry name" value="NAD(P)-binding Rossmann-fold domains"/>
    <property type="match status" value="1"/>
</dbReference>
<evidence type="ECO:0000256" key="1">
    <source>
        <dbReference type="ARBA" id="ARBA00023002"/>
    </source>
</evidence>
<dbReference type="InterPro" id="IPR050463">
    <property type="entry name" value="Gfo/Idh/MocA_oxidrdct_glycsds"/>
</dbReference>
<dbReference type="Pfam" id="PF14100">
    <property type="entry name" value="DUF6807"/>
    <property type="match status" value="1"/>
</dbReference>
<keyword evidence="1" id="KW-0560">Oxidoreductase</keyword>
<dbReference type="Gene3D" id="3.30.360.10">
    <property type="entry name" value="Dihydrodipicolinate Reductase, domain 2"/>
    <property type="match status" value="1"/>
</dbReference>
<dbReference type="EMBL" id="RKRA01000001">
    <property type="protein sequence ID" value="RPF26339.1"/>
    <property type="molecule type" value="Genomic_DNA"/>
</dbReference>
<keyword evidence="6" id="KW-1185">Reference proteome</keyword>
<dbReference type="InterPro" id="IPR036291">
    <property type="entry name" value="NAD(P)-bd_dom_sf"/>
</dbReference>
<name>A0A3N4YYU0_9MICO</name>
<accession>A0A3N4YYU0</accession>
<dbReference type="Pfam" id="PF01408">
    <property type="entry name" value="GFO_IDH_MocA"/>
    <property type="match status" value="1"/>
</dbReference>
<dbReference type="GO" id="GO:0000166">
    <property type="term" value="F:nucleotide binding"/>
    <property type="evidence" value="ECO:0007669"/>
    <property type="project" value="InterPro"/>
</dbReference>
<dbReference type="PANTHER" id="PTHR43818">
    <property type="entry name" value="BCDNA.GH03377"/>
    <property type="match status" value="1"/>
</dbReference>